<dbReference type="Gene3D" id="3.40.50.1820">
    <property type="entry name" value="alpha/beta hydrolase"/>
    <property type="match status" value="1"/>
</dbReference>
<dbReference type="InterPro" id="IPR050261">
    <property type="entry name" value="FrsA_esterase"/>
</dbReference>
<dbReference type="AlphaFoldDB" id="A0A3A2ZX64"/>
<dbReference type="OrthoDB" id="249703at2759"/>
<dbReference type="PANTHER" id="PTHR22946:SF12">
    <property type="entry name" value="CONIDIAL PIGMENT BIOSYNTHESIS PROTEIN AYG1 (AFU_ORTHOLOGUE AFUA_2G17550)"/>
    <property type="match status" value="1"/>
</dbReference>
<protein>
    <recommendedName>
        <fullName evidence="3">Alpha beta hydrolase</fullName>
    </recommendedName>
</protein>
<dbReference type="Proteomes" id="UP000266188">
    <property type="component" value="Unassembled WGS sequence"/>
</dbReference>
<gene>
    <name evidence="1" type="ORF">PHISCL_05096</name>
</gene>
<evidence type="ECO:0000313" key="2">
    <source>
        <dbReference type="Proteomes" id="UP000266188"/>
    </source>
</evidence>
<dbReference type="PANTHER" id="PTHR22946">
    <property type="entry name" value="DIENELACTONE HYDROLASE DOMAIN-CONTAINING PROTEIN-RELATED"/>
    <property type="match status" value="1"/>
</dbReference>
<keyword evidence="2" id="KW-1185">Reference proteome</keyword>
<organism evidence="1 2">
    <name type="scientific">Aspergillus sclerotialis</name>
    <dbReference type="NCBI Taxonomy" id="2070753"/>
    <lineage>
        <taxon>Eukaryota</taxon>
        <taxon>Fungi</taxon>
        <taxon>Dikarya</taxon>
        <taxon>Ascomycota</taxon>
        <taxon>Pezizomycotina</taxon>
        <taxon>Eurotiomycetes</taxon>
        <taxon>Eurotiomycetidae</taxon>
        <taxon>Eurotiales</taxon>
        <taxon>Aspergillaceae</taxon>
        <taxon>Aspergillus</taxon>
        <taxon>Aspergillus subgen. Polypaecilum</taxon>
    </lineage>
</organism>
<sequence>MSETTFAEAMKLSTFEYQPISVPYEGTTLPGYFISPDDTGKPRRTIIFNGGDDSTMSEGWFAIGAAALSRGYNFLAFDGPGQGAAIRSQRLFFYPDWKKVLTPVIDYALTRRDVDPNAIPVFGWTMGGYLVA</sequence>
<dbReference type="InterPro" id="IPR029058">
    <property type="entry name" value="AB_hydrolase_fold"/>
</dbReference>
<reference evidence="2" key="1">
    <citation type="submission" date="2017-02" db="EMBL/GenBank/DDBJ databases">
        <authorList>
            <person name="Tafer H."/>
            <person name="Lopandic K."/>
        </authorList>
    </citation>
    <scope>NUCLEOTIDE SEQUENCE [LARGE SCALE GENOMIC DNA]</scope>
    <source>
        <strain evidence="2">CBS 366.77</strain>
    </source>
</reference>
<comment type="caution">
    <text evidence="1">The sequence shown here is derived from an EMBL/GenBank/DDBJ whole genome shotgun (WGS) entry which is preliminary data.</text>
</comment>
<dbReference type="STRING" id="2070753.A0A3A2ZX64"/>
<proteinExistence type="predicted"/>
<evidence type="ECO:0008006" key="3">
    <source>
        <dbReference type="Google" id="ProtNLM"/>
    </source>
</evidence>
<dbReference type="SUPFAM" id="SSF53474">
    <property type="entry name" value="alpha/beta-Hydrolases"/>
    <property type="match status" value="1"/>
</dbReference>
<evidence type="ECO:0000313" key="1">
    <source>
        <dbReference type="EMBL" id="RJE22585.1"/>
    </source>
</evidence>
<name>A0A3A2ZX64_9EURO</name>
<accession>A0A3A2ZX64</accession>
<dbReference type="EMBL" id="MVGC01000161">
    <property type="protein sequence ID" value="RJE22585.1"/>
    <property type="molecule type" value="Genomic_DNA"/>
</dbReference>